<feature type="compositionally biased region" description="Basic and acidic residues" evidence="7">
    <location>
        <begin position="10"/>
        <end position="35"/>
    </location>
</feature>
<keyword evidence="10" id="KW-1185">Reference proteome</keyword>
<evidence type="ECO:0000259" key="8">
    <source>
        <dbReference type="PROSITE" id="PS50865"/>
    </source>
</evidence>
<dbReference type="InterPro" id="IPR003409">
    <property type="entry name" value="MORN"/>
</dbReference>
<dbReference type="SMART" id="SM00698">
    <property type="entry name" value="MORN"/>
    <property type="match status" value="2"/>
</dbReference>
<feature type="compositionally biased region" description="Low complexity" evidence="7">
    <location>
        <begin position="448"/>
        <end position="458"/>
    </location>
</feature>
<evidence type="ECO:0000313" key="10">
    <source>
        <dbReference type="Proteomes" id="UP000001646"/>
    </source>
</evidence>
<dbReference type="CTD" id="51281"/>
<dbReference type="STRING" id="28377.ENSACAP00000002206"/>
<dbReference type="Pfam" id="PF01753">
    <property type="entry name" value="zf-MYND"/>
    <property type="match status" value="1"/>
</dbReference>
<dbReference type="InterPro" id="IPR036770">
    <property type="entry name" value="Ankyrin_rpt-contain_sf"/>
</dbReference>
<feature type="region of interest" description="Disordered" evidence="7">
    <location>
        <begin position="971"/>
        <end position="1025"/>
    </location>
</feature>
<evidence type="ECO:0000256" key="3">
    <source>
        <dbReference type="ARBA" id="ARBA00022771"/>
    </source>
</evidence>
<evidence type="ECO:0000256" key="6">
    <source>
        <dbReference type="PROSITE-ProRule" id="PRU00134"/>
    </source>
</evidence>
<dbReference type="Ensembl" id="ENSACAT00000002266.4">
    <property type="protein sequence ID" value="ENSACAP00000002206.3"/>
    <property type="gene ID" value="ENSACAG00000002282.4"/>
</dbReference>
<dbReference type="Gene3D" id="1.25.40.20">
    <property type="entry name" value="Ankyrin repeat-containing domain"/>
    <property type="match status" value="3"/>
</dbReference>
<evidence type="ECO:0000256" key="7">
    <source>
        <dbReference type="SAM" id="MobiDB-lite"/>
    </source>
</evidence>
<dbReference type="PROSITE" id="PS50865">
    <property type="entry name" value="ZF_MYND_2"/>
    <property type="match status" value="1"/>
</dbReference>
<dbReference type="SMART" id="SM00248">
    <property type="entry name" value="ANK"/>
    <property type="match status" value="6"/>
</dbReference>
<dbReference type="GeneID" id="100558664"/>
<evidence type="ECO:0000256" key="4">
    <source>
        <dbReference type="ARBA" id="ARBA00022833"/>
    </source>
</evidence>
<dbReference type="GO" id="GO:0008270">
    <property type="term" value="F:zinc ion binding"/>
    <property type="evidence" value="ECO:0007669"/>
    <property type="project" value="UniProtKB-KW"/>
</dbReference>
<accession>G1KAI1</accession>
<dbReference type="Pfam" id="PF02493">
    <property type="entry name" value="MORN"/>
    <property type="match status" value="3"/>
</dbReference>
<evidence type="ECO:0000256" key="1">
    <source>
        <dbReference type="ARBA" id="ARBA00022723"/>
    </source>
</evidence>
<dbReference type="InParanoid" id="G1KAI1"/>
<gene>
    <name evidence="9" type="primary">ANKMY1</name>
</gene>
<feature type="compositionally biased region" description="Basic and acidic residues" evidence="7">
    <location>
        <begin position="986"/>
        <end position="1023"/>
    </location>
</feature>
<feature type="repeat" description="ANK" evidence="5">
    <location>
        <begin position="630"/>
        <end position="665"/>
    </location>
</feature>
<dbReference type="Gene3D" id="2.20.110.10">
    <property type="entry name" value="Histone H3 K4-specific methyltransferase SET7/9 N-terminal domain"/>
    <property type="match status" value="1"/>
</dbReference>
<keyword evidence="1" id="KW-0479">Metal-binding</keyword>
<dbReference type="InterPro" id="IPR002110">
    <property type="entry name" value="Ankyrin_rpt"/>
</dbReference>
<feature type="domain" description="MYND-type" evidence="8">
    <location>
        <begin position="927"/>
        <end position="967"/>
    </location>
</feature>
<dbReference type="SUPFAM" id="SSF144232">
    <property type="entry name" value="HIT/MYND zinc finger-like"/>
    <property type="match status" value="1"/>
</dbReference>
<dbReference type="HOGENOM" id="CLU_009689_0_0_1"/>
<sequence>MEAVQSALRVNKDGTEDILQHDNFSHGETQMHVESESALGYEGDGERETKDYEEESNEQEYIFGEDDVNNNQIEYKTGVQEWPDGSSYKGEFAFDLKLGYGEFDWDNGERYVGQFYKDHRHGKGVYFWPDGSKFSGSFYLSRKEGYGIMEFNDGKRFQGLYKTDERFGPGIETYPDYIQDVGLWHRSHLIKLCTEIPSYFTLSAFPELSIYFDAESSTEYISDDRGKMWDLTEEKDPFFYNFKRLLLNDDSYTLPEDMYIYSIDAEHLPLTHTFLDEFDFQYFKKRKWLAYEERWPITNITPFLIKMQKHIYKYRHCQKDVDWDVNLVLEGQRSGFGQKGPKECASEELIEKSEEGDYDRVYEILRDSLAHPDIADVHGYTALAAAAMNFHNDIINLLLDNGADVNKCSDEGLSALSMCIIHYFPVQSFKANIAERSPIQKESEGTPEEISSRSPSISQKSEAFLLSPDSPEIRLSSPTAPTSPAVPSEKAECGKEMEARSSEETECSLGEKGSGTICGVYNYKIKFSVEIMKRGADVLSHHMLKVPDFRNSKEIIQHDGILRRLAESITEQKKRMATIKLLLKRGADPNMCIIPMYVLFFAVKAADAKIVKLLLEAGARTDIRLPTKLGGVTPLHIAVALPIDEGVEITELLLHSATDPDVKAEDENDVFKLDIPPENEVAEAPSMIKMFNETGPPKMYYRECTIKPEEGGRTPLHIACERTDNFRNAAQIVRLLLEHSANPNVLWSGHSPLSLAIATGNDQAAVELLAGGADPNLRLSQAIGSALCAVTNPAYEQNRSFLNKITLINTLLAAGADMLMPITIGDETRNAVGTVVDYTHNKYYQDKRMLHTPYHALSPIERENYSSRRKLLEFLSDKLREAVIAKEKQWDKEELRKIKFATKRKSTVGGGLLSEIDASKLPFFKYCYHCGRSVGVNLVPCARCFETYSCSKSCKLKSWNERHKRECLQAARLRKQKGRGTSPSKKGKESKEAALGRHKKTLDERKLQEEKFKGDGSRRKLEKSSSVADLPYTGNYSYI</sequence>
<name>G1KAI1_ANOCA</name>
<feature type="compositionally biased region" description="Low complexity" evidence="7">
    <location>
        <begin position="476"/>
        <end position="488"/>
    </location>
</feature>
<dbReference type="Bgee" id="ENSACAG00000002282">
    <property type="expression patterns" value="Expressed in ovary and 4 other cell types or tissues"/>
</dbReference>
<dbReference type="AlphaFoldDB" id="G1KAI1"/>
<organism evidence="9 10">
    <name type="scientific">Anolis carolinensis</name>
    <name type="common">Green anole</name>
    <name type="synonym">American chameleon</name>
    <dbReference type="NCBI Taxonomy" id="28377"/>
    <lineage>
        <taxon>Eukaryota</taxon>
        <taxon>Metazoa</taxon>
        <taxon>Chordata</taxon>
        <taxon>Craniata</taxon>
        <taxon>Vertebrata</taxon>
        <taxon>Euteleostomi</taxon>
        <taxon>Lepidosauria</taxon>
        <taxon>Squamata</taxon>
        <taxon>Bifurcata</taxon>
        <taxon>Unidentata</taxon>
        <taxon>Episquamata</taxon>
        <taxon>Toxicofera</taxon>
        <taxon>Iguania</taxon>
        <taxon>Dactyloidae</taxon>
        <taxon>Anolis</taxon>
    </lineage>
</organism>
<dbReference type="InterPro" id="IPR053064">
    <property type="entry name" value="Ankyrin-MYND_domain-protein"/>
</dbReference>
<dbReference type="PROSITE" id="PS50297">
    <property type="entry name" value="ANK_REP_REGION"/>
    <property type="match status" value="3"/>
</dbReference>
<evidence type="ECO:0000313" key="9">
    <source>
        <dbReference type="Ensembl" id="ENSACAP00000002206.3"/>
    </source>
</evidence>
<dbReference type="PANTHER" id="PTHR15897:SF2">
    <property type="entry name" value="ANKYRIN REPEAT AND MYND DOMAIN-CONTAINING PROTEIN 1"/>
    <property type="match status" value="1"/>
</dbReference>
<dbReference type="eggNOG" id="ENOG502QQJP">
    <property type="taxonomic scope" value="Eukaryota"/>
</dbReference>
<dbReference type="SUPFAM" id="SSF82185">
    <property type="entry name" value="Histone H3 K4-specific methyltransferase SET7/9 N-terminal domain"/>
    <property type="match status" value="1"/>
</dbReference>
<dbReference type="PROSITE" id="PS50088">
    <property type="entry name" value="ANK_REPEAT"/>
    <property type="match status" value="4"/>
</dbReference>
<feature type="region of interest" description="Disordered" evidence="7">
    <location>
        <begin position="1"/>
        <end position="52"/>
    </location>
</feature>
<dbReference type="GeneTree" id="ENSGT00460000041630"/>
<dbReference type="KEGG" id="acs:100558664"/>
<keyword evidence="3 6" id="KW-0863">Zinc-finger</keyword>
<evidence type="ECO:0000256" key="2">
    <source>
        <dbReference type="ARBA" id="ARBA00022737"/>
    </source>
</evidence>
<dbReference type="PANTHER" id="PTHR15897">
    <property type="entry name" value="ANKYRIN REPEAT AND MYND DOMAIN PROTEIN 1"/>
    <property type="match status" value="1"/>
</dbReference>
<proteinExistence type="predicted"/>
<dbReference type="InterPro" id="IPR002893">
    <property type="entry name" value="Znf_MYND"/>
</dbReference>
<dbReference type="SUPFAM" id="SSF48403">
    <property type="entry name" value="Ankyrin repeat"/>
    <property type="match status" value="2"/>
</dbReference>
<dbReference type="Gene3D" id="6.10.140.2220">
    <property type="match status" value="1"/>
</dbReference>
<feature type="repeat" description="ANK" evidence="5">
    <location>
        <begin position="378"/>
        <end position="410"/>
    </location>
</feature>
<feature type="repeat" description="ANK" evidence="5">
    <location>
        <begin position="711"/>
        <end position="748"/>
    </location>
</feature>
<evidence type="ECO:0000256" key="5">
    <source>
        <dbReference type="PROSITE-ProRule" id="PRU00023"/>
    </source>
</evidence>
<keyword evidence="5" id="KW-0040">ANK repeat</keyword>
<dbReference type="RefSeq" id="XP_008104525.1">
    <property type="nucleotide sequence ID" value="XM_008106318.3"/>
</dbReference>
<dbReference type="Proteomes" id="UP000001646">
    <property type="component" value="Chromosome 3"/>
</dbReference>
<reference evidence="9" key="3">
    <citation type="submission" date="2025-09" db="UniProtKB">
        <authorList>
            <consortium name="Ensembl"/>
        </authorList>
    </citation>
    <scope>IDENTIFICATION</scope>
</reference>
<dbReference type="OrthoDB" id="48314at2759"/>
<keyword evidence="2" id="KW-0677">Repeat</keyword>
<keyword evidence="4" id="KW-0862">Zinc</keyword>
<protein>
    <submittedName>
        <fullName evidence="9">Ankyrin repeat and MYND domain containing 1</fullName>
    </submittedName>
</protein>
<dbReference type="Pfam" id="PF12796">
    <property type="entry name" value="Ank_2"/>
    <property type="match status" value="2"/>
</dbReference>
<dbReference type="Pfam" id="PF00023">
    <property type="entry name" value="Ank"/>
    <property type="match status" value="1"/>
</dbReference>
<feature type="region of interest" description="Disordered" evidence="7">
    <location>
        <begin position="437"/>
        <end position="489"/>
    </location>
</feature>
<reference evidence="9 10" key="1">
    <citation type="submission" date="2009-12" db="EMBL/GenBank/DDBJ databases">
        <title>The Genome Sequence of Anolis carolinensis (Green Anole Lizard).</title>
        <authorList>
            <consortium name="The Genome Sequencing Platform"/>
            <person name="Di Palma F."/>
            <person name="Alfoldi J."/>
            <person name="Heiman D."/>
            <person name="Young S."/>
            <person name="Grabherr M."/>
            <person name="Johnson J."/>
            <person name="Lander E.S."/>
            <person name="Lindblad-Toh K."/>
        </authorList>
    </citation>
    <scope>NUCLEOTIDE SEQUENCE [LARGE SCALE GENOMIC DNA]</scope>
    <source>
        <strain evidence="9 10">JBL SC #1</strain>
    </source>
</reference>
<feature type="repeat" description="ANK" evidence="5">
    <location>
        <begin position="748"/>
        <end position="780"/>
    </location>
</feature>
<reference evidence="9" key="2">
    <citation type="submission" date="2025-08" db="UniProtKB">
        <authorList>
            <consortium name="Ensembl"/>
        </authorList>
    </citation>
    <scope>IDENTIFICATION</scope>
</reference>